<dbReference type="PANTHER" id="PTHR32487:SF0">
    <property type="entry name" value="3-OXO-DELTA(4,5)-STEROID 5-BETA-REDUCTASE"/>
    <property type="match status" value="1"/>
</dbReference>
<dbReference type="AlphaFoldDB" id="A0A098MC25"/>
<dbReference type="STRING" id="268407.PWYN_12705"/>
<reference evidence="2 3" key="2">
    <citation type="submission" date="2014-10" db="EMBL/GenBank/DDBJ databases">
        <title>Comparative genomics of the Paenibacillus odorifer group.</title>
        <authorList>
            <person name="Tsai Y.-C."/>
            <person name="Martin N."/>
            <person name="Korlach J."/>
            <person name="Wiedmann M."/>
        </authorList>
    </citation>
    <scope>NUCLEOTIDE SEQUENCE [LARGE SCALE GENOMIC DNA]</scope>
    <source>
        <strain evidence="2 3">DSM 18334</strain>
    </source>
</reference>
<sequence>MKPDEFMPNKTALVVGANGVIGRNLIDYLMTLPEWNIIGVSRRGGEDAGRLRYVAVDLLNEEDAFTELGKLTTVTHIFYAAYQDRPTWAELVPPNLAMLVNVVNAIEPIAPNLQHISLMQGFKVYGAHLGPFKTPARETDANHMPPEFNIDQQQFLEQRQPGTPWTWSALRPSVVSGFALGNPMNLAMVIAIYASMSKELGLPLRFPGKPGAYNSLLEMTDANLLARATVWAATDERCANQAFNITNGDLFRWNELWPKIATFFELDTAPPLPMSLEVVMADKESLWNFMVKKYDLSRNSYKDVSSWRFGDFVFSWDYDFFSDSSKARRLGFHDFIDTEKMFMDIFEEFRQRKVIP</sequence>
<gene>
    <name evidence="2" type="ORF">PWYN_12705</name>
</gene>
<reference evidence="2 3" key="1">
    <citation type="submission" date="2014-08" db="EMBL/GenBank/DDBJ databases">
        <authorList>
            <person name="den Bakker H.C."/>
        </authorList>
    </citation>
    <scope>NUCLEOTIDE SEQUENCE [LARGE SCALE GENOMIC DNA]</scope>
    <source>
        <strain evidence="2 3">DSM 18334</strain>
    </source>
</reference>
<dbReference type="Pfam" id="PF22917">
    <property type="entry name" value="PRISE"/>
    <property type="match status" value="1"/>
</dbReference>
<dbReference type="InterPro" id="IPR055222">
    <property type="entry name" value="PRISE-like_Rossmann-fold"/>
</dbReference>
<dbReference type="eggNOG" id="COG0702">
    <property type="taxonomic scope" value="Bacteria"/>
</dbReference>
<feature type="domain" description="PRISE-like Rossmann-fold" evidence="1">
    <location>
        <begin position="67"/>
        <end position="356"/>
    </location>
</feature>
<dbReference type="Gene3D" id="3.40.50.720">
    <property type="entry name" value="NAD(P)-binding Rossmann-like Domain"/>
    <property type="match status" value="1"/>
</dbReference>
<protein>
    <submittedName>
        <fullName evidence="2">NAD-dependent dehydratase</fullName>
    </submittedName>
</protein>
<dbReference type="PANTHER" id="PTHR32487">
    <property type="entry name" value="3-OXO-DELTA(4,5)-STEROID 5-BETA-REDUCTASE"/>
    <property type="match status" value="1"/>
</dbReference>
<dbReference type="CDD" id="cd08948">
    <property type="entry name" value="5beta-POR_like_SDR_a"/>
    <property type="match status" value="1"/>
</dbReference>
<proteinExistence type="predicted"/>
<dbReference type="SUPFAM" id="SSF51735">
    <property type="entry name" value="NAD(P)-binding Rossmann-fold domains"/>
    <property type="match status" value="1"/>
</dbReference>
<dbReference type="InterPro" id="IPR036291">
    <property type="entry name" value="NAD(P)-bd_dom_sf"/>
</dbReference>
<accession>A0A098MC25</accession>
<dbReference type="OrthoDB" id="4392084at2"/>
<comment type="caution">
    <text evidence="2">The sequence shown here is derived from an EMBL/GenBank/DDBJ whole genome shotgun (WGS) entry which is preliminary data.</text>
</comment>
<evidence type="ECO:0000313" key="2">
    <source>
        <dbReference type="EMBL" id="KGE20099.1"/>
    </source>
</evidence>
<dbReference type="EMBL" id="JQCR01000002">
    <property type="protein sequence ID" value="KGE20099.1"/>
    <property type="molecule type" value="Genomic_DNA"/>
</dbReference>
<evidence type="ECO:0000313" key="3">
    <source>
        <dbReference type="Proteomes" id="UP000029734"/>
    </source>
</evidence>
<keyword evidence="3" id="KW-1185">Reference proteome</keyword>
<evidence type="ECO:0000259" key="1">
    <source>
        <dbReference type="Pfam" id="PF22917"/>
    </source>
</evidence>
<dbReference type="Proteomes" id="UP000029734">
    <property type="component" value="Unassembled WGS sequence"/>
</dbReference>
<dbReference type="RefSeq" id="WP_036651997.1">
    <property type="nucleotide sequence ID" value="NZ_JQCR01000002.1"/>
</dbReference>
<organism evidence="2 3">
    <name type="scientific">Paenibacillus wynnii</name>
    <dbReference type="NCBI Taxonomy" id="268407"/>
    <lineage>
        <taxon>Bacteria</taxon>
        <taxon>Bacillati</taxon>
        <taxon>Bacillota</taxon>
        <taxon>Bacilli</taxon>
        <taxon>Bacillales</taxon>
        <taxon>Paenibacillaceae</taxon>
        <taxon>Paenibacillus</taxon>
    </lineage>
</organism>
<name>A0A098MC25_9BACL</name>